<evidence type="ECO:0000313" key="1">
    <source>
        <dbReference type="EMBL" id="KAA8537585.1"/>
    </source>
</evidence>
<protein>
    <submittedName>
        <fullName evidence="1">Uncharacterized protein</fullName>
    </submittedName>
</protein>
<dbReference type="AlphaFoldDB" id="A0A5J5B2R5"/>
<evidence type="ECO:0000313" key="2">
    <source>
        <dbReference type="Proteomes" id="UP000325577"/>
    </source>
</evidence>
<gene>
    <name evidence="1" type="ORF">F0562_027193</name>
</gene>
<organism evidence="1 2">
    <name type="scientific">Nyssa sinensis</name>
    <dbReference type="NCBI Taxonomy" id="561372"/>
    <lineage>
        <taxon>Eukaryota</taxon>
        <taxon>Viridiplantae</taxon>
        <taxon>Streptophyta</taxon>
        <taxon>Embryophyta</taxon>
        <taxon>Tracheophyta</taxon>
        <taxon>Spermatophyta</taxon>
        <taxon>Magnoliopsida</taxon>
        <taxon>eudicotyledons</taxon>
        <taxon>Gunneridae</taxon>
        <taxon>Pentapetalae</taxon>
        <taxon>asterids</taxon>
        <taxon>Cornales</taxon>
        <taxon>Nyssaceae</taxon>
        <taxon>Nyssa</taxon>
    </lineage>
</organism>
<dbReference type="Proteomes" id="UP000325577">
    <property type="component" value="Linkage Group LG15"/>
</dbReference>
<sequence length="99" mass="11046">MKAVGSTAYDDDDDFLGKKGKVASVVKSQLVVALNSSAVMMVKKCISRTSIASIREVFILTGWYGAACHGYRYRFRRLQVAMKSPPWWRDFGAYSRGSV</sequence>
<accession>A0A5J5B2R5</accession>
<dbReference type="EMBL" id="CM018038">
    <property type="protein sequence ID" value="KAA8537585.1"/>
    <property type="molecule type" value="Genomic_DNA"/>
</dbReference>
<keyword evidence="2" id="KW-1185">Reference proteome</keyword>
<name>A0A5J5B2R5_9ASTE</name>
<proteinExistence type="predicted"/>
<reference evidence="1 2" key="1">
    <citation type="submission" date="2019-09" db="EMBL/GenBank/DDBJ databases">
        <title>A chromosome-level genome assembly of the Chinese tupelo Nyssa sinensis.</title>
        <authorList>
            <person name="Yang X."/>
            <person name="Kang M."/>
            <person name="Yang Y."/>
            <person name="Xiong H."/>
            <person name="Wang M."/>
            <person name="Zhang Z."/>
            <person name="Wang Z."/>
            <person name="Wu H."/>
            <person name="Ma T."/>
            <person name="Liu J."/>
            <person name="Xi Z."/>
        </authorList>
    </citation>
    <scope>NUCLEOTIDE SEQUENCE [LARGE SCALE GENOMIC DNA]</scope>
    <source>
        <strain evidence="1">J267</strain>
        <tissue evidence="1">Leaf</tissue>
    </source>
</reference>